<feature type="compositionally biased region" description="Low complexity" evidence="5">
    <location>
        <begin position="973"/>
        <end position="990"/>
    </location>
</feature>
<dbReference type="GO" id="GO:0030136">
    <property type="term" value="C:clathrin-coated vesicle"/>
    <property type="evidence" value="ECO:0007669"/>
    <property type="project" value="UniProtKB-SubCell"/>
</dbReference>
<dbReference type="GO" id="GO:0045747">
    <property type="term" value="P:positive regulation of Notch signaling pathway"/>
    <property type="evidence" value="ECO:0007669"/>
    <property type="project" value="TreeGrafter"/>
</dbReference>
<dbReference type="GO" id="GO:0035612">
    <property type="term" value="F:AP-2 adaptor complex binding"/>
    <property type="evidence" value="ECO:0007669"/>
    <property type="project" value="TreeGrafter"/>
</dbReference>
<feature type="compositionally biased region" description="Polar residues" evidence="5">
    <location>
        <begin position="914"/>
        <end position="924"/>
    </location>
</feature>
<keyword evidence="4" id="KW-0968">Cytoplasmic vesicle</keyword>
<dbReference type="CDD" id="cd06257">
    <property type="entry name" value="DnaJ"/>
    <property type="match status" value="1"/>
</dbReference>
<keyword evidence="11" id="KW-1185">Reference proteome</keyword>
<dbReference type="GO" id="GO:0005524">
    <property type="term" value="F:ATP binding"/>
    <property type="evidence" value="ECO:0007669"/>
    <property type="project" value="InterPro"/>
</dbReference>
<evidence type="ECO:0000313" key="10">
    <source>
        <dbReference type="EMBL" id="PBC30152.1"/>
    </source>
</evidence>
<feature type="compositionally biased region" description="Polar residues" evidence="5">
    <location>
        <begin position="991"/>
        <end position="1016"/>
    </location>
</feature>
<keyword evidence="10" id="KW-0418">Kinase</keyword>
<dbReference type="PROSITE" id="PS50011">
    <property type="entry name" value="PROTEIN_KINASE_DOM"/>
    <property type="match status" value="1"/>
</dbReference>
<dbReference type="SUPFAM" id="SSF49562">
    <property type="entry name" value="C2 domain (Calcium/lipid-binding domain, CaLB)"/>
    <property type="match status" value="1"/>
</dbReference>
<dbReference type="Gene3D" id="1.10.510.10">
    <property type="entry name" value="Transferase(Phosphotransferase) domain 1"/>
    <property type="match status" value="1"/>
</dbReference>
<evidence type="ECO:0000256" key="3">
    <source>
        <dbReference type="ARBA" id="ARBA00022741"/>
    </source>
</evidence>
<comment type="similarity">
    <text evidence="2">Belongs to the protein kinase superfamily. AGC Ser/Thr protein kinase family. PKC subfamily.</text>
</comment>
<name>A0A2A3EFT8_APICC</name>
<sequence>MSDYLRSALGYLNGATNTNEYVGQILEINNVKLRVTKLLAEGGWALVFAVEDIKTGKEYALKRLIAIDEDTNKIIIQEIETLKRLSGHPNIIQYLYAQRLDREDRKGYEYLLVTELCPGGTVADTLRNLSTNALTLAQICKIAYQATRAVHHMHSQQPEPLVHRDIKLENFLIGSDGLIKLCDFGSTSNQQILPNPSWNAQKRATLEDQMAKYTTPMYRAPEMMDTWNNEPIGPPVDCWALGCIIYSLITLRHPFPEGNKLAIVNGKYAPLPPNPRLICLHDIVKGCLEVSPVRRLTTSMILERLAAIAESNNFDPREPPKVEVPIKTPPPPRPAQPPSTPTPPPRPSPPTNVPLSKPVSMTQTIAKVPVAQTTGLFSSLKGGAGNILRNLKDTSSKMMYSMQQSMARTELDASYLTSRILIMPYPADGIESAYRANHIEDVRAFLQARHPPPARIQLYNLSRGRPNMSRLPGRHIDCSFAYASSDSNAPLLSALYQICQDIYRYLNADFNHIVVLYCNDGYTTSATIACTLLIYAKAFNTPKEAIAMFTTRRQSPQLQPSELRSINYMSLLSAGVQPHTKPLILRSLIIKPVPLFTRAKDGCRPYIDIYSNGALVFSTKRPEYEDIKLFGMMKGKVSLALGNATVRGDVTLVIFHARQQLGRMIGIKIASVHFHTGYIPHTESELIFKKKDLDDAPEIGGNFSVILNIAMSEENSKMARVPAPWEAELHSEIEPDPLFGSTLEMEETLESFRTTKSEETQKETIVPSPVEAQSNVNVQQEVPQQSVENIEKEEEIKLQEADLLNLGMPGTSTINNTPQIAANPGLDIFSNSSQKESDLLGGFGNFIQQETKNTVSTITNPVQNDLLFGHDQPINRNDNSNNNLSDLFFNQNQSITKQNLEDLFDPLGKSTVNNLLGNTKSNNAKPPPEENFPRNSSVPNFTAQNKDPFTNLASSLGAGLTSSWNGTPKNSNTPQSTSPAPASTPIHSSPNTHRNTINETNTSDNTASGNKTNKSSGDAFEDLLGSQGYNFFSSRKAEKDSPKTINQMRKMEAAKTMDPDRLKIAEWTEGKKGNLRALLCSLHTVLWPEADRWQRCEMHQLVTTADVKKAYRKACLAVHPDKQAGTANENIAKLIFMELNNAWSTFENDASQQNLFS</sequence>
<evidence type="ECO:0000256" key="4">
    <source>
        <dbReference type="ARBA" id="ARBA00023329"/>
    </source>
</evidence>
<dbReference type="Pfam" id="PF10409">
    <property type="entry name" value="PTEN_C2"/>
    <property type="match status" value="1"/>
</dbReference>
<feature type="domain" description="Protein kinase" evidence="6">
    <location>
        <begin position="33"/>
        <end position="308"/>
    </location>
</feature>
<gene>
    <name evidence="10" type="ORF">APICC_04344</name>
</gene>
<evidence type="ECO:0000259" key="7">
    <source>
        <dbReference type="PROSITE" id="PS50076"/>
    </source>
</evidence>
<dbReference type="PROSITE" id="PS51182">
    <property type="entry name" value="C2_TENSIN"/>
    <property type="match status" value="1"/>
</dbReference>
<dbReference type="InterPro" id="IPR011009">
    <property type="entry name" value="Kinase-like_dom_sf"/>
</dbReference>
<organism evidence="10 11">
    <name type="scientific">Apis cerana cerana</name>
    <name type="common">Oriental honeybee</name>
    <dbReference type="NCBI Taxonomy" id="94128"/>
    <lineage>
        <taxon>Eukaryota</taxon>
        <taxon>Metazoa</taxon>
        <taxon>Ecdysozoa</taxon>
        <taxon>Arthropoda</taxon>
        <taxon>Hexapoda</taxon>
        <taxon>Insecta</taxon>
        <taxon>Pterygota</taxon>
        <taxon>Neoptera</taxon>
        <taxon>Endopterygota</taxon>
        <taxon>Hymenoptera</taxon>
        <taxon>Apocrita</taxon>
        <taxon>Aculeata</taxon>
        <taxon>Apoidea</taxon>
        <taxon>Anthophila</taxon>
        <taxon>Apidae</taxon>
        <taxon>Apis</taxon>
    </lineage>
</organism>
<keyword evidence="10" id="KW-0808">Transferase</keyword>
<evidence type="ECO:0000256" key="1">
    <source>
        <dbReference type="ARBA" id="ARBA00004132"/>
    </source>
</evidence>
<keyword evidence="3" id="KW-0547">Nucleotide-binding</keyword>
<feature type="compositionally biased region" description="Polar residues" evidence="5">
    <location>
        <begin position="933"/>
        <end position="948"/>
    </location>
</feature>
<evidence type="ECO:0000259" key="9">
    <source>
        <dbReference type="PROSITE" id="PS51182"/>
    </source>
</evidence>
<dbReference type="Gene3D" id="1.10.287.110">
    <property type="entry name" value="DnaJ domain"/>
    <property type="match status" value="1"/>
</dbReference>
<accession>A0A2A3EFT8</accession>
<dbReference type="AlphaFoldDB" id="A0A2A3EFT8"/>
<evidence type="ECO:0000313" key="11">
    <source>
        <dbReference type="Proteomes" id="UP000242457"/>
    </source>
</evidence>
<reference evidence="10 11" key="1">
    <citation type="submission" date="2014-07" db="EMBL/GenBank/DDBJ databases">
        <title>Genomic and transcriptomic analysis on Apis cerana provide comprehensive insights into honey bee biology.</title>
        <authorList>
            <person name="Diao Q."/>
            <person name="Sun L."/>
            <person name="Zheng H."/>
            <person name="Zheng H."/>
            <person name="Xu S."/>
            <person name="Wang S."/>
            <person name="Zeng Z."/>
            <person name="Hu F."/>
            <person name="Su S."/>
            <person name="Wu J."/>
        </authorList>
    </citation>
    <scope>NUCLEOTIDE SEQUENCE [LARGE SCALE GENOMIC DNA]</scope>
    <source>
        <tissue evidence="10">Pupae without intestine</tissue>
    </source>
</reference>
<feature type="compositionally biased region" description="Pro residues" evidence="5">
    <location>
        <begin position="327"/>
        <end position="352"/>
    </location>
</feature>
<dbReference type="SUPFAM" id="SSF52799">
    <property type="entry name" value="(Phosphotyrosine protein) phosphatases II"/>
    <property type="match status" value="1"/>
</dbReference>
<dbReference type="Proteomes" id="UP000242457">
    <property type="component" value="Unassembled WGS sequence"/>
</dbReference>
<dbReference type="FunFam" id="1.10.287.110:FF:000002">
    <property type="entry name" value="putative tyrosine-protein phosphatase auxilin isoform X2"/>
    <property type="match status" value="1"/>
</dbReference>
<evidence type="ECO:0000256" key="2">
    <source>
        <dbReference type="ARBA" id="ARBA00005490"/>
    </source>
</evidence>
<dbReference type="PROSITE" id="PS00108">
    <property type="entry name" value="PROTEIN_KINASE_ST"/>
    <property type="match status" value="1"/>
</dbReference>
<dbReference type="SMART" id="SM01326">
    <property type="entry name" value="PTEN_C2"/>
    <property type="match status" value="1"/>
</dbReference>
<feature type="domain" description="C2 tensin-type" evidence="9">
    <location>
        <begin position="580"/>
        <end position="716"/>
    </location>
</feature>
<dbReference type="Pfam" id="PF00069">
    <property type="entry name" value="Pkinase"/>
    <property type="match status" value="1"/>
</dbReference>
<dbReference type="OrthoDB" id="1717591at2759"/>
<dbReference type="STRING" id="94128.A0A2A3EFT8"/>
<dbReference type="GO" id="GO:2000369">
    <property type="term" value="P:regulation of clathrin-dependent endocytosis"/>
    <property type="evidence" value="ECO:0007669"/>
    <property type="project" value="TreeGrafter"/>
</dbReference>
<dbReference type="Pfam" id="PF00226">
    <property type="entry name" value="DnaJ"/>
    <property type="match status" value="1"/>
</dbReference>
<dbReference type="InterPro" id="IPR029023">
    <property type="entry name" value="Tensin_phosphatase"/>
</dbReference>
<feature type="compositionally biased region" description="Low complexity" evidence="5">
    <location>
        <begin position="952"/>
        <end position="963"/>
    </location>
</feature>
<dbReference type="InterPro" id="IPR000719">
    <property type="entry name" value="Prot_kinase_dom"/>
</dbReference>
<proteinExistence type="inferred from homology"/>
<dbReference type="Gene3D" id="2.60.40.1110">
    <property type="match status" value="1"/>
</dbReference>
<dbReference type="SUPFAM" id="SSF46565">
    <property type="entry name" value="Chaperone J-domain"/>
    <property type="match status" value="1"/>
</dbReference>
<dbReference type="InterPro" id="IPR036869">
    <property type="entry name" value="J_dom_sf"/>
</dbReference>
<dbReference type="SMART" id="SM00271">
    <property type="entry name" value="DnaJ"/>
    <property type="match status" value="1"/>
</dbReference>
<evidence type="ECO:0000259" key="8">
    <source>
        <dbReference type="PROSITE" id="PS51181"/>
    </source>
</evidence>
<evidence type="ECO:0000259" key="6">
    <source>
        <dbReference type="PROSITE" id="PS50011"/>
    </source>
</evidence>
<dbReference type="PANTHER" id="PTHR22967">
    <property type="entry name" value="SERINE/THREONINE PROTEIN KINASE"/>
    <property type="match status" value="1"/>
</dbReference>
<comment type="subcellular location">
    <subcellularLocation>
        <location evidence="1">Cytoplasmic vesicle</location>
        <location evidence="1">Clathrin-coated vesicle</location>
    </subcellularLocation>
</comment>
<dbReference type="PROSITE" id="PS51181">
    <property type="entry name" value="PPASE_TENSIN"/>
    <property type="match status" value="1"/>
</dbReference>
<dbReference type="InterPro" id="IPR029021">
    <property type="entry name" value="Prot-tyrosine_phosphatase-like"/>
</dbReference>
<feature type="region of interest" description="Disordered" evidence="5">
    <location>
        <begin position="313"/>
        <end position="357"/>
    </location>
</feature>
<dbReference type="InterPro" id="IPR008271">
    <property type="entry name" value="Ser/Thr_kinase_AS"/>
</dbReference>
<dbReference type="Gene3D" id="3.90.190.10">
    <property type="entry name" value="Protein tyrosine phosphatase superfamily"/>
    <property type="match status" value="1"/>
</dbReference>
<dbReference type="SUPFAM" id="SSF56112">
    <property type="entry name" value="Protein kinase-like (PK-like)"/>
    <property type="match status" value="1"/>
</dbReference>
<feature type="domain" description="J" evidence="7">
    <location>
        <begin position="1091"/>
        <end position="1157"/>
    </location>
</feature>
<dbReference type="InterPro" id="IPR001623">
    <property type="entry name" value="DnaJ_domain"/>
</dbReference>
<dbReference type="SMART" id="SM00220">
    <property type="entry name" value="S_TKc"/>
    <property type="match status" value="1"/>
</dbReference>
<dbReference type="InterPro" id="IPR035892">
    <property type="entry name" value="C2_domain_sf"/>
</dbReference>
<dbReference type="InterPro" id="IPR014020">
    <property type="entry name" value="Tensin_C2-dom"/>
</dbReference>
<dbReference type="PROSITE" id="PS50076">
    <property type="entry name" value="DNAJ_2"/>
    <property type="match status" value="1"/>
</dbReference>
<dbReference type="GO" id="GO:0004674">
    <property type="term" value="F:protein serine/threonine kinase activity"/>
    <property type="evidence" value="ECO:0007669"/>
    <property type="project" value="TreeGrafter"/>
</dbReference>
<protein>
    <submittedName>
        <fullName evidence="10">Cyclin-G-associated kinase</fullName>
    </submittedName>
</protein>
<feature type="region of interest" description="Disordered" evidence="5">
    <location>
        <begin position="914"/>
        <end position="1020"/>
    </location>
</feature>
<dbReference type="PANTHER" id="PTHR22967:SF105">
    <property type="entry name" value="CYCLIN-G-ASSOCIATED KINASE"/>
    <property type="match status" value="1"/>
</dbReference>
<feature type="domain" description="Phosphatase tensin-type" evidence="8">
    <location>
        <begin position="402"/>
        <end position="576"/>
    </location>
</feature>
<dbReference type="EMBL" id="KZ288266">
    <property type="protein sequence ID" value="PBC30152.1"/>
    <property type="molecule type" value="Genomic_DNA"/>
</dbReference>
<evidence type="ECO:0000256" key="5">
    <source>
        <dbReference type="SAM" id="MobiDB-lite"/>
    </source>
</evidence>